<feature type="domain" description="KH type-2" evidence="9">
    <location>
        <begin position="264"/>
        <end position="340"/>
    </location>
</feature>
<dbReference type="InterPro" id="IPR015946">
    <property type="entry name" value="KH_dom-like_a/b"/>
</dbReference>
<evidence type="ECO:0000259" key="9">
    <source>
        <dbReference type="PROSITE" id="PS50823"/>
    </source>
</evidence>
<dbReference type="CDD" id="cd22534">
    <property type="entry name" value="KH-II_Era"/>
    <property type="match status" value="1"/>
</dbReference>
<comment type="caution">
    <text evidence="11">The sequence shown here is derived from an EMBL/GenBank/DDBJ whole genome shotgun (WGS) entry which is preliminary data.</text>
</comment>
<protein>
    <recommendedName>
        <fullName evidence="13">GTPase Era</fullName>
    </recommendedName>
</protein>
<dbReference type="NCBIfam" id="TIGR00436">
    <property type="entry name" value="era"/>
    <property type="match status" value="1"/>
</dbReference>
<feature type="domain" description="Era-type G" evidence="10">
    <location>
        <begin position="55"/>
        <end position="233"/>
    </location>
</feature>
<dbReference type="EMBL" id="JBGBPQ010000027">
    <property type="protein sequence ID" value="KAL1498510.1"/>
    <property type="molecule type" value="Genomic_DNA"/>
</dbReference>
<feature type="region of interest" description="G1" evidence="6">
    <location>
        <begin position="63"/>
        <end position="70"/>
    </location>
</feature>
<feature type="chain" id="PRO_5044253368" description="GTPase Era" evidence="8">
    <location>
        <begin position="20"/>
        <end position="356"/>
    </location>
</feature>
<feature type="region of interest" description="G5" evidence="6">
    <location>
        <begin position="212"/>
        <end position="214"/>
    </location>
</feature>
<accession>A0AB34IEQ2</accession>
<dbReference type="GO" id="GO:0005525">
    <property type="term" value="F:GTP binding"/>
    <property type="evidence" value="ECO:0007669"/>
    <property type="project" value="UniProtKB-UniRule"/>
</dbReference>
<dbReference type="SUPFAM" id="SSF54814">
    <property type="entry name" value="Prokaryotic type KH domain (KH-domain type II)"/>
    <property type="match status" value="1"/>
</dbReference>
<dbReference type="HAMAP" id="MF_00367">
    <property type="entry name" value="GTPase_Era"/>
    <property type="match status" value="1"/>
</dbReference>
<gene>
    <name evidence="11" type="ORF">AB1Y20_013833</name>
</gene>
<evidence type="ECO:0000256" key="8">
    <source>
        <dbReference type="SAM" id="SignalP"/>
    </source>
</evidence>
<dbReference type="InterPro" id="IPR009019">
    <property type="entry name" value="KH_sf_prok-type"/>
</dbReference>
<reference evidence="11 12" key="1">
    <citation type="journal article" date="2024" name="Science">
        <title>Giant polyketide synthase enzymes in the biosynthesis of giant marine polyether toxins.</title>
        <authorList>
            <person name="Fallon T.R."/>
            <person name="Shende V.V."/>
            <person name="Wierzbicki I.H."/>
            <person name="Pendleton A.L."/>
            <person name="Watervoot N.F."/>
            <person name="Auber R.P."/>
            <person name="Gonzalez D.J."/>
            <person name="Wisecaver J.H."/>
            <person name="Moore B.S."/>
        </authorList>
    </citation>
    <scope>NUCLEOTIDE SEQUENCE [LARGE SCALE GENOMIC DNA]</scope>
    <source>
        <strain evidence="11 12">12B1</strain>
    </source>
</reference>
<dbReference type="InterPro" id="IPR027417">
    <property type="entry name" value="P-loop_NTPase"/>
</dbReference>
<feature type="region of interest" description="G4" evidence="6">
    <location>
        <begin position="171"/>
        <end position="174"/>
    </location>
</feature>
<evidence type="ECO:0000256" key="7">
    <source>
        <dbReference type="RuleBase" id="RU003761"/>
    </source>
</evidence>
<dbReference type="PROSITE" id="PS50823">
    <property type="entry name" value="KH_TYPE_2"/>
    <property type="match status" value="1"/>
</dbReference>
<dbReference type="InterPro" id="IPR005225">
    <property type="entry name" value="Small_GTP-bd"/>
</dbReference>
<evidence type="ECO:0000256" key="2">
    <source>
        <dbReference type="ARBA" id="ARBA00022741"/>
    </source>
</evidence>
<dbReference type="Pfam" id="PF07650">
    <property type="entry name" value="KH_2"/>
    <property type="match status" value="1"/>
</dbReference>
<dbReference type="InterPro" id="IPR004044">
    <property type="entry name" value="KH_dom_type_2"/>
</dbReference>
<dbReference type="Gene3D" id="3.30.300.20">
    <property type="match status" value="1"/>
</dbReference>
<keyword evidence="3 5" id="KW-0694">RNA-binding</keyword>
<dbReference type="GO" id="GO:0019843">
    <property type="term" value="F:rRNA binding"/>
    <property type="evidence" value="ECO:0007669"/>
    <property type="project" value="TreeGrafter"/>
</dbReference>
<dbReference type="PANTHER" id="PTHR42698:SF1">
    <property type="entry name" value="GTPASE ERA, MITOCHONDRIAL"/>
    <property type="match status" value="1"/>
</dbReference>
<proteinExistence type="inferred from homology"/>
<feature type="signal peptide" evidence="8">
    <location>
        <begin position="1"/>
        <end position="19"/>
    </location>
</feature>
<dbReference type="PRINTS" id="PR00326">
    <property type="entry name" value="GTP1OBG"/>
</dbReference>
<evidence type="ECO:0000256" key="6">
    <source>
        <dbReference type="PROSITE-ProRule" id="PRU01050"/>
    </source>
</evidence>
<keyword evidence="8" id="KW-0732">Signal</keyword>
<dbReference type="Proteomes" id="UP001515480">
    <property type="component" value="Unassembled WGS sequence"/>
</dbReference>
<dbReference type="SUPFAM" id="SSF52540">
    <property type="entry name" value="P-loop containing nucleoside triphosphate hydrolases"/>
    <property type="match status" value="1"/>
</dbReference>
<evidence type="ECO:0000256" key="5">
    <source>
        <dbReference type="PROSITE-ProRule" id="PRU00118"/>
    </source>
</evidence>
<evidence type="ECO:0000313" key="12">
    <source>
        <dbReference type="Proteomes" id="UP001515480"/>
    </source>
</evidence>
<organism evidence="11 12">
    <name type="scientific">Prymnesium parvum</name>
    <name type="common">Toxic golden alga</name>
    <dbReference type="NCBI Taxonomy" id="97485"/>
    <lineage>
        <taxon>Eukaryota</taxon>
        <taxon>Haptista</taxon>
        <taxon>Haptophyta</taxon>
        <taxon>Prymnesiophyceae</taxon>
        <taxon>Prymnesiales</taxon>
        <taxon>Prymnesiaceae</taxon>
        <taxon>Prymnesium</taxon>
    </lineage>
</organism>
<keyword evidence="4 6" id="KW-0342">GTP-binding</keyword>
<sequence length="356" mass="39547">MVVALIALASITLVLDAAGVGVVGTSRWHGSSNRVVARLDGLPPLSPGPQDTTHRAGFVSILGVPNVGKSTLMNQLVGEKLSITTAKAQTTRHRIMGILNGAEYQIVYSDTPGVLLPHYKLQEGMMRFVQGSINDADILILVVDVYQTEFPDPKLLRQLKSSSAAMLVLLNKVDLLMDGSPLTLQKRELLGTEEELLAHWGREFPGASVLPISARQGKGLDGVLERLVALLPCHPPFFPKDQLTDKPEKFFAAEMLRESIFELYSQEVPYSTEVAVQSFKEQDDIIRIHCDIYVAQESQKGIIIGSKGSAIKRVGIRSRKRMEEFFQKKVHLETRVKVRKAWREDETSLREFGYLS</sequence>
<evidence type="ECO:0000256" key="1">
    <source>
        <dbReference type="ARBA" id="ARBA00007921"/>
    </source>
</evidence>
<name>A0AB34IEQ2_PRYPA</name>
<evidence type="ECO:0000259" key="10">
    <source>
        <dbReference type="PROSITE" id="PS51713"/>
    </source>
</evidence>
<evidence type="ECO:0000313" key="11">
    <source>
        <dbReference type="EMBL" id="KAL1498510.1"/>
    </source>
</evidence>
<dbReference type="InterPro" id="IPR006073">
    <property type="entry name" value="GTP-bd"/>
</dbReference>
<dbReference type="GO" id="GO:0043024">
    <property type="term" value="F:ribosomal small subunit binding"/>
    <property type="evidence" value="ECO:0007669"/>
    <property type="project" value="TreeGrafter"/>
</dbReference>
<evidence type="ECO:0000256" key="3">
    <source>
        <dbReference type="ARBA" id="ARBA00022884"/>
    </source>
</evidence>
<feature type="region of interest" description="G2" evidence="6">
    <location>
        <begin position="89"/>
        <end position="93"/>
    </location>
</feature>
<dbReference type="AlphaFoldDB" id="A0AB34IEQ2"/>
<dbReference type="PANTHER" id="PTHR42698">
    <property type="entry name" value="GTPASE ERA"/>
    <property type="match status" value="1"/>
</dbReference>
<dbReference type="CDD" id="cd04163">
    <property type="entry name" value="Era"/>
    <property type="match status" value="1"/>
</dbReference>
<dbReference type="PROSITE" id="PS51713">
    <property type="entry name" value="G_ERA"/>
    <property type="match status" value="1"/>
</dbReference>
<dbReference type="FunFam" id="3.30.300.20:FF:000003">
    <property type="entry name" value="GTPase Era"/>
    <property type="match status" value="1"/>
</dbReference>
<feature type="region of interest" description="G3" evidence="6">
    <location>
        <begin position="110"/>
        <end position="113"/>
    </location>
</feature>
<comment type="similarity">
    <text evidence="1 6 7">Belongs to the TRAFAC class TrmE-Era-EngA-EngB-Septin-like GTPase superfamily. Era GTPase family.</text>
</comment>
<dbReference type="NCBIfam" id="NF000908">
    <property type="entry name" value="PRK00089.1"/>
    <property type="match status" value="1"/>
</dbReference>
<evidence type="ECO:0000256" key="4">
    <source>
        <dbReference type="ARBA" id="ARBA00023134"/>
    </source>
</evidence>
<dbReference type="Gene3D" id="3.40.50.300">
    <property type="entry name" value="P-loop containing nucleotide triphosphate hydrolases"/>
    <property type="match status" value="1"/>
</dbReference>
<dbReference type="GO" id="GO:0000028">
    <property type="term" value="P:ribosomal small subunit assembly"/>
    <property type="evidence" value="ECO:0007669"/>
    <property type="project" value="TreeGrafter"/>
</dbReference>
<dbReference type="Pfam" id="PF01926">
    <property type="entry name" value="MMR_HSR1"/>
    <property type="match status" value="1"/>
</dbReference>
<dbReference type="NCBIfam" id="TIGR00231">
    <property type="entry name" value="small_GTP"/>
    <property type="match status" value="1"/>
</dbReference>
<dbReference type="InterPro" id="IPR030388">
    <property type="entry name" value="G_ERA_dom"/>
</dbReference>
<evidence type="ECO:0008006" key="13">
    <source>
        <dbReference type="Google" id="ProtNLM"/>
    </source>
</evidence>
<keyword evidence="12" id="KW-1185">Reference proteome</keyword>
<dbReference type="InterPro" id="IPR005662">
    <property type="entry name" value="GTPase_Era-like"/>
</dbReference>
<keyword evidence="2 6" id="KW-0547">Nucleotide-binding</keyword>